<evidence type="ECO:0000313" key="3">
    <source>
        <dbReference type="Proteomes" id="UP001583193"/>
    </source>
</evidence>
<sequence>MDGSLGKDKEHSRQRSESSSNPPRASEYEKASPSLSSTGKAGGRFMTTLDEDPYPLLASRPVVPTTELPATIPSRPDTTPELADTGRTPGRSELASGSDRELINIPIEARTNVSSWRVNRNHSPVAASQAYITTTRDGAILRANMNHESEEDIPSSYLRERGHIMSFMQYGNYNGTPPNSEADSQRPTPIPEINISPPMDDTERRRHGTIPVFSSNRVGLGLSGIDMHRT</sequence>
<reference evidence="2 3" key="1">
    <citation type="journal article" date="2024" name="IMA Fungus">
        <title>IMA Genome - F19 : A genome assembly and annotation guide to empower mycologists, including annotated draft genome sequences of Ceratocystis pirilliformis, Diaporthe australafricana, Fusarium ophioides, Paecilomyces lecythidis, and Sporothrix stenoceras.</title>
        <authorList>
            <person name="Aylward J."/>
            <person name="Wilson A.M."/>
            <person name="Visagie C.M."/>
            <person name="Spraker J."/>
            <person name="Barnes I."/>
            <person name="Buitendag C."/>
            <person name="Ceriani C."/>
            <person name="Del Mar Angel L."/>
            <person name="du Plessis D."/>
            <person name="Fuchs T."/>
            <person name="Gasser K."/>
            <person name="Kramer D."/>
            <person name="Li W."/>
            <person name="Munsamy K."/>
            <person name="Piso A."/>
            <person name="Price J.L."/>
            <person name="Sonnekus B."/>
            <person name="Thomas C."/>
            <person name="van der Nest A."/>
            <person name="van Dijk A."/>
            <person name="van Heerden A."/>
            <person name="van Vuuren N."/>
            <person name="Yilmaz N."/>
            <person name="Duong T.A."/>
            <person name="van der Merwe N.A."/>
            <person name="Wingfield M.J."/>
            <person name="Wingfield B.D."/>
        </authorList>
    </citation>
    <scope>NUCLEOTIDE SEQUENCE [LARGE SCALE GENOMIC DNA]</scope>
    <source>
        <strain evidence="2 3">CMW 18167</strain>
    </source>
</reference>
<accession>A0ABR3X9U3</accession>
<gene>
    <name evidence="2" type="ORF">Plec18167_006718</name>
</gene>
<keyword evidence="3" id="KW-1185">Reference proteome</keyword>
<feature type="region of interest" description="Disordered" evidence="1">
    <location>
        <begin position="174"/>
        <end position="203"/>
    </location>
</feature>
<name>A0ABR3X9U3_9EURO</name>
<protein>
    <submittedName>
        <fullName evidence="2">Uncharacterized protein</fullName>
    </submittedName>
</protein>
<organism evidence="2 3">
    <name type="scientific">Paecilomyces lecythidis</name>
    <dbReference type="NCBI Taxonomy" id="3004212"/>
    <lineage>
        <taxon>Eukaryota</taxon>
        <taxon>Fungi</taxon>
        <taxon>Dikarya</taxon>
        <taxon>Ascomycota</taxon>
        <taxon>Pezizomycotina</taxon>
        <taxon>Eurotiomycetes</taxon>
        <taxon>Eurotiomycetidae</taxon>
        <taxon>Eurotiales</taxon>
        <taxon>Thermoascaceae</taxon>
        <taxon>Paecilomyces</taxon>
    </lineage>
</organism>
<dbReference type="Proteomes" id="UP001583193">
    <property type="component" value="Unassembled WGS sequence"/>
</dbReference>
<proteinExistence type="predicted"/>
<feature type="compositionally biased region" description="Basic and acidic residues" evidence="1">
    <location>
        <begin position="1"/>
        <end position="16"/>
    </location>
</feature>
<dbReference type="EMBL" id="JAVDPF010000024">
    <property type="protein sequence ID" value="KAL1872600.1"/>
    <property type="molecule type" value="Genomic_DNA"/>
</dbReference>
<feature type="compositionally biased region" description="Polar residues" evidence="1">
    <location>
        <begin position="174"/>
        <end position="187"/>
    </location>
</feature>
<evidence type="ECO:0000313" key="2">
    <source>
        <dbReference type="EMBL" id="KAL1872600.1"/>
    </source>
</evidence>
<feature type="region of interest" description="Disordered" evidence="1">
    <location>
        <begin position="1"/>
        <end position="98"/>
    </location>
</feature>
<evidence type="ECO:0000256" key="1">
    <source>
        <dbReference type="SAM" id="MobiDB-lite"/>
    </source>
</evidence>
<comment type="caution">
    <text evidence="2">The sequence shown here is derived from an EMBL/GenBank/DDBJ whole genome shotgun (WGS) entry which is preliminary data.</text>
</comment>